<name>A0A6A6NTH2_9PEZI</name>
<gene>
    <name evidence="2" type="ORF">BDY21DRAFT_351081</name>
</gene>
<sequence>MRVMQLQHRRASPAAAIKQGREGRRSLAPGESTGPAATAHPWLGPPAQPLNQAAFGLADLRARAWE</sequence>
<evidence type="ECO:0000256" key="1">
    <source>
        <dbReference type="SAM" id="MobiDB-lite"/>
    </source>
</evidence>
<accession>A0A6A6NTH2</accession>
<reference evidence="2" key="1">
    <citation type="journal article" date="2020" name="Stud. Mycol.">
        <title>101 Dothideomycetes genomes: a test case for predicting lifestyles and emergence of pathogens.</title>
        <authorList>
            <person name="Haridas S."/>
            <person name="Albert R."/>
            <person name="Binder M."/>
            <person name="Bloem J."/>
            <person name="Labutti K."/>
            <person name="Salamov A."/>
            <person name="Andreopoulos B."/>
            <person name="Baker S."/>
            <person name="Barry K."/>
            <person name="Bills G."/>
            <person name="Bluhm B."/>
            <person name="Cannon C."/>
            <person name="Castanera R."/>
            <person name="Culley D."/>
            <person name="Daum C."/>
            <person name="Ezra D."/>
            <person name="Gonzalez J."/>
            <person name="Henrissat B."/>
            <person name="Kuo A."/>
            <person name="Liang C."/>
            <person name="Lipzen A."/>
            <person name="Lutzoni F."/>
            <person name="Magnuson J."/>
            <person name="Mondo S."/>
            <person name="Nolan M."/>
            <person name="Ohm R."/>
            <person name="Pangilinan J."/>
            <person name="Park H.-J."/>
            <person name="Ramirez L."/>
            <person name="Alfaro M."/>
            <person name="Sun H."/>
            <person name="Tritt A."/>
            <person name="Yoshinaga Y."/>
            <person name="Zwiers L.-H."/>
            <person name="Turgeon B."/>
            <person name="Goodwin S."/>
            <person name="Spatafora J."/>
            <person name="Crous P."/>
            <person name="Grigoriev I."/>
        </authorList>
    </citation>
    <scope>NUCLEOTIDE SEQUENCE</scope>
    <source>
        <strain evidence="2">ATCC 16933</strain>
    </source>
</reference>
<feature type="region of interest" description="Disordered" evidence="1">
    <location>
        <begin position="1"/>
        <end position="50"/>
    </location>
</feature>
<dbReference type="AlphaFoldDB" id="A0A6A6NTH2"/>
<evidence type="ECO:0000313" key="3">
    <source>
        <dbReference type="Proteomes" id="UP000799766"/>
    </source>
</evidence>
<organism evidence="2 3">
    <name type="scientific">Lineolata rhizophorae</name>
    <dbReference type="NCBI Taxonomy" id="578093"/>
    <lineage>
        <taxon>Eukaryota</taxon>
        <taxon>Fungi</taxon>
        <taxon>Dikarya</taxon>
        <taxon>Ascomycota</taxon>
        <taxon>Pezizomycotina</taxon>
        <taxon>Dothideomycetes</taxon>
        <taxon>Dothideomycetes incertae sedis</taxon>
        <taxon>Lineolatales</taxon>
        <taxon>Lineolataceae</taxon>
        <taxon>Lineolata</taxon>
    </lineage>
</organism>
<evidence type="ECO:0000313" key="2">
    <source>
        <dbReference type="EMBL" id="KAF2455070.1"/>
    </source>
</evidence>
<keyword evidence="3" id="KW-1185">Reference proteome</keyword>
<protein>
    <submittedName>
        <fullName evidence="2">Uncharacterized protein</fullName>
    </submittedName>
</protein>
<dbReference type="Proteomes" id="UP000799766">
    <property type="component" value="Unassembled WGS sequence"/>
</dbReference>
<dbReference type="EMBL" id="MU001688">
    <property type="protein sequence ID" value="KAF2455070.1"/>
    <property type="molecule type" value="Genomic_DNA"/>
</dbReference>
<proteinExistence type="predicted"/>